<dbReference type="Gene3D" id="1.10.287.950">
    <property type="entry name" value="Methyl-accepting chemotaxis protein"/>
    <property type="match status" value="1"/>
</dbReference>
<comment type="caution">
    <text evidence="4">The sequence shown here is derived from an EMBL/GenBank/DDBJ whole genome shotgun (WGS) entry which is preliminary data.</text>
</comment>
<protein>
    <submittedName>
        <fullName evidence="4">Methyl-accepting chemotaxis protein</fullName>
    </submittedName>
</protein>
<evidence type="ECO:0000259" key="3">
    <source>
        <dbReference type="PROSITE" id="PS50111"/>
    </source>
</evidence>
<keyword evidence="1 2" id="KW-0807">Transducer</keyword>
<proteinExistence type="predicted"/>
<reference evidence="5" key="1">
    <citation type="journal article" date="2019" name="Int. J. Syst. Evol. Microbiol.">
        <title>The Global Catalogue of Microorganisms (GCM) 10K type strain sequencing project: providing services to taxonomists for standard genome sequencing and annotation.</title>
        <authorList>
            <consortium name="The Broad Institute Genomics Platform"/>
            <consortium name="The Broad Institute Genome Sequencing Center for Infectious Disease"/>
            <person name="Wu L."/>
            <person name="Ma J."/>
        </authorList>
    </citation>
    <scope>NUCLEOTIDE SEQUENCE [LARGE SCALE GENOMIC DNA]</scope>
    <source>
        <strain evidence="5">CGMCC 4.1434</strain>
    </source>
</reference>
<accession>A0ABW0TN99</accession>
<evidence type="ECO:0000313" key="5">
    <source>
        <dbReference type="Proteomes" id="UP001596109"/>
    </source>
</evidence>
<evidence type="ECO:0000256" key="1">
    <source>
        <dbReference type="ARBA" id="ARBA00023224"/>
    </source>
</evidence>
<dbReference type="SMART" id="SM00283">
    <property type="entry name" value="MA"/>
    <property type="match status" value="1"/>
</dbReference>
<dbReference type="PROSITE" id="PS50111">
    <property type="entry name" value="CHEMOTAXIS_TRANSDUC_2"/>
    <property type="match status" value="1"/>
</dbReference>
<dbReference type="EMBL" id="JBHSNO010000008">
    <property type="protein sequence ID" value="MFC5590647.1"/>
    <property type="molecule type" value="Genomic_DNA"/>
</dbReference>
<evidence type="ECO:0000256" key="2">
    <source>
        <dbReference type="PROSITE-ProRule" id="PRU00284"/>
    </source>
</evidence>
<sequence length="272" mass="29795">MHSKLASLKQSMRDFQKTYPEDACLVLGDHEGTLLEYLPGKTIDIKVKIGDKILSNSVTMKALREGRLLREENDSSNFGFPYISLAQPIFDGREVIGVLSALISYEKVSTLRSGATNLAAAVQEMSAMTEMMTNAMTDVTTQLQALSERSGTVRQDISKIIDVLSLVKNIARQSNILGLNASIEAARAGEQGKGFSVVAHEIRKMADHSNESATKIETQLDIITNAIDEMNVSTSHIASFTEEHHASMEELNGTYSKLNQLADELLQTSTID</sequence>
<dbReference type="InterPro" id="IPR004089">
    <property type="entry name" value="MCPsignal_dom"/>
</dbReference>
<name>A0ABW0TN99_9BACL</name>
<keyword evidence="5" id="KW-1185">Reference proteome</keyword>
<feature type="domain" description="Methyl-accepting transducer" evidence="3">
    <location>
        <begin position="108"/>
        <end position="272"/>
    </location>
</feature>
<dbReference type="PANTHER" id="PTHR32089:SF112">
    <property type="entry name" value="LYSOZYME-LIKE PROTEIN-RELATED"/>
    <property type="match status" value="1"/>
</dbReference>
<gene>
    <name evidence="4" type="ORF">ACFPRA_17205</name>
</gene>
<dbReference type="Proteomes" id="UP001596109">
    <property type="component" value="Unassembled WGS sequence"/>
</dbReference>
<evidence type="ECO:0000313" key="4">
    <source>
        <dbReference type="EMBL" id="MFC5590647.1"/>
    </source>
</evidence>
<dbReference type="Pfam" id="PF00015">
    <property type="entry name" value="MCPsignal"/>
    <property type="match status" value="1"/>
</dbReference>
<dbReference type="SUPFAM" id="SSF58104">
    <property type="entry name" value="Methyl-accepting chemotaxis protein (MCP) signaling domain"/>
    <property type="match status" value="1"/>
</dbReference>
<dbReference type="PANTHER" id="PTHR32089">
    <property type="entry name" value="METHYL-ACCEPTING CHEMOTAXIS PROTEIN MCPB"/>
    <property type="match status" value="1"/>
</dbReference>
<organism evidence="4 5">
    <name type="scientific">Sporosarcina soli</name>
    <dbReference type="NCBI Taxonomy" id="334736"/>
    <lineage>
        <taxon>Bacteria</taxon>
        <taxon>Bacillati</taxon>
        <taxon>Bacillota</taxon>
        <taxon>Bacilli</taxon>
        <taxon>Bacillales</taxon>
        <taxon>Caryophanaceae</taxon>
        <taxon>Sporosarcina</taxon>
    </lineage>
</organism>